<dbReference type="GO" id="GO:0047938">
    <property type="term" value="F:glucose-6-phosphate 1-epimerase activity"/>
    <property type="evidence" value="ECO:0007669"/>
    <property type="project" value="TreeGrafter"/>
</dbReference>
<dbReference type="GO" id="GO:0030246">
    <property type="term" value="F:carbohydrate binding"/>
    <property type="evidence" value="ECO:0007669"/>
    <property type="project" value="InterPro"/>
</dbReference>
<proteinExistence type="predicted"/>
<dbReference type="AlphaFoldDB" id="A0AAN8ZQ10"/>
<dbReference type="InterPro" id="IPR014718">
    <property type="entry name" value="GH-type_carb-bd"/>
</dbReference>
<dbReference type="Gene3D" id="2.70.98.10">
    <property type="match status" value="1"/>
</dbReference>
<dbReference type="PANTHER" id="PTHR11122:SF18">
    <property type="entry name" value="PHOTOSYNTHETIC NDH SUBUNIT OF SUBCOMPLEX B 2, CHLOROPLASTIC"/>
    <property type="match status" value="1"/>
</dbReference>
<dbReference type="Proteomes" id="UP001370490">
    <property type="component" value="Unassembled WGS sequence"/>
</dbReference>
<comment type="caution">
    <text evidence="1">The sequence shown here is derived from an EMBL/GenBank/DDBJ whole genome shotgun (WGS) entry which is preliminary data.</text>
</comment>
<dbReference type="GO" id="GO:0005737">
    <property type="term" value="C:cytoplasm"/>
    <property type="evidence" value="ECO:0007669"/>
    <property type="project" value="TreeGrafter"/>
</dbReference>
<dbReference type="GO" id="GO:0005975">
    <property type="term" value="P:carbohydrate metabolic process"/>
    <property type="evidence" value="ECO:0007669"/>
    <property type="project" value="InterPro"/>
</dbReference>
<keyword evidence="2" id="KW-1185">Reference proteome</keyword>
<dbReference type="EMBL" id="JBAMMX010000003">
    <property type="protein sequence ID" value="KAK6945437.1"/>
    <property type="molecule type" value="Genomic_DNA"/>
</dbReference>
<evidence type="ECO:0000313" key="1">
    <source>
        <dbReference type="EMBL" id="KAK6945437.1"/>
    </source>
</evidence>
<gene>
    <name evidence="1" type="ORF">RJ641_026539</name>
</gene>
<sequence>MASLSMSFSLLAKPNNNNNNSFLVKAATAAANSDNGSAAAVGIGETNNLELKFARKGIKFFESQSESGGLDAVELTVRNGSSLRLQIPDALVTSYKPKVYWKDDGFEEVLHTCSSNKGGIGLVLNEEHEASNSPQKKISTSLLSNSRWVLKDVDSDSIDALQVELSCTAGPLDVTYVVSLYPLSMAAAVIVKNKGPKAINLTSAILSHFKFKSRRGTAIQGLKGCSYCSHPPLSSPFQLLSPSEAMKYEEPGWFSFGFEPEKKPGTWSVQDVPFTILRHKLSRVYTAPPPERLKRFYNTAPSKYETIDQGRELVFRVIRIGFDDIYISSPGSHSAKYGNDFFICTGPASMLAPVVVNPGDEWRGAQVIEHDNL</sequence>
<dbReference type="SUPFAM" id="SSF74650">
    <property type="entry name" value="Galactose mutarotase-like"/>
    <property type="match status" value="1"/>
</dbReference>
<organism evidence="1 2">
    <name type="scientific">Dillenia turbinata</name>
    <dbReference type="NCBI Taxonomy" id="194707"/>
    <lineage>
        <taxon>Eukaryota</taxon>
        <taxon>Viridiplantae</taxon>
        <taxon>Streptophyta</taxon>
        <taxon>Embryophyta</taxon>
        <taxon>Tracheophyta</taxon>
        <taxon>Spermatophyta</taxon>
        <taxon>Magnoliopsida</taxon>
        <taxon>eudicotyledons</taxon>
        <taxon>Gunneridae</taxon>
        <taxon>Pentapetalae</taxon>
        <taxon>Dilleniales</taxon>
        <taxon>Dilleniaceae</taxon>
        <taxon>Dillenia</taxon>
    </lineage>
</organism>
<dbReference type="InterPro" id="IPR011013">
    <property type="entry name" value="Gal_mutarotase_sf_dom"/>
</dbReference>
<reference evidence="1 2" key="1">
    <citation type="submission" date="2023-12" db="EMBL/GenBank/DDBJ databases">
        <title>A high-quality genome assembly for Dillenia turbinata (Dilleniales).</title>
        <authorList>
            <person name="Chanderbali A."/>
        </authorList>
    </citation>
    <scope>NUCLEOTIDE SEQUENCE [LARGE SCALE GENOMIC DNA]</scope>
    <source>
        <strain evidence="1">LSX21</strain>
        <tissue evidence="1">Leaf</tissue>
    </source>
</reference>
<protein>
    <recommendedName>
        <fullName evidence="3">Photosynthetic NDH subunit of subcomplex B 2, chloroplastic</fullName>
    </recommendedName>
</protein>
<name>A0AAN8ZQ10_9MAGN</name>
<evidence type="ECO:0000313" key="2">
    <source>
        <dbReference type="Proteomes" id="UP001370490"/>
    </source>
</evidence>
<evidence type="ECO:0008006" key="3">
    <source>
        <dbReference type="Google" id="ProtNLM"/>
    </source>
</evidence>
<dbReference type="PANTHER" id="PTHR11122">
    <property type="entry name" value="APOSPORY-ASSOCIATED PROTEIN C-RELATED"/>
    <property type="match status" value="1"/>
</dbReference>
<accession>A0AAN8ZQ10</accession>